<dbReference type="GeneID" id="115540031"/>
<keyword evidence="9" id="KW-1185">Reference proteome</keyword>
<dbReference type="OrthoDB" id="448446at2759"/>
<evidence type="ECO:0000256" key="4">
    <source>
        <dbReference type="ARBA" id="ARBA00022552"/>
    </source>
</evidence>
<protein>
    <recommendedName>
        <fullName evidence="6">rRNA biogenesis protein RRP36</fullName>
    </recommendedName>
</protein>
<name>A0A8C5AP25_GADMO</name>
<keyword evidence="3 6" id="KW-0690">Ribosome biogenesis</keyword>
<feature type="compositionally biased region" description="Basic residues" evidence="7">
    <location>
        <begin position="342"/>
        <end position="356"/>
    </location>
</feature>
<comment type="function">
    <text evidence="6">Component of the 90S pre-ribosome involved in the maturation of rRNAs. Required for early cleavages of the pre-RNAs in the 40S ribosomal subunit maturation pathway.</text>
</comment>
<dbReference type="GO" id="GO:0000462">
    <property type="term" value="P:maturation of SSU-rRNA from tricistronic rRNA transcript (SSU-rRNA, 5.8S rRNA, LSU-rRNA)"/>
    <property type="evidence" value="ECO:0007669"/>
    <property type="project" value="TreeGrafter"/>
</dbReference>
<proteinExistence type="inferred from homology"/>
<dbReference type="RefSeq" id="XP_030206860.1">
    <property type="nucleotide sequence ID" value="XM_030351000.1"/>
</dbReference>
<dbReference type="GO" id="GO:0030686">
    <property type="term" value="C:90S preribosome"/>
    <property type="evidence" value="ECO:0007669"/>
    <property type="project" value="TreeGrafter"/>
</dbReference>
<accession>A0A8C5AP25</accession>
<comment type="subcellular location">
    <subcellularLocation>
        <location evidence="1 6">Nucleus</location>
        <location evidence="1 6">Nucleolus</location>
    </subcellularLocation>
</comment>
<keyword evidence="5 6" id="KW-0539">Nucleus</keyword>
<evidence type="ECO:0000256" key="7">
    <source>
        <dbReference type="SAM" id="MobiDB-lite"/>
    </source>
</evidence>
<dbReference type="PANTHER" id="PTHR21738">
    <property type="entry name" value="RIBOSOMAL RNA PROCESSING PROTEIN 36 HOMOLOG"/>
    <property type="match status" value="1"/>
</dbReference>
<feature type="region of interest" description="Disordered" evidence="7">
    <location>
        <begin position="335"/>
        <end position="366"/>
    </location>
</feature>
<feature type="region of interest" description="Disordered" evidence="7">
    <location>
        <begin position="256"/>
        <end position="312"/>
    </location>
</feature>
<dbReference type="Pfam" id="PF06102">
    <property type="entry name" value="RRP36"/>
    <property type="match status" value="1"/>
</dbReference>
<gene>
    <name evidence="8" type="primary">rrp36</name>
</gene>
<feature type="region of interest" description="Disordered" evidence="7">
    <location>
        <begin position="173"/>
        <end position="195"/>
    </location>
</feature>
<dbReference type="InterPro" id="IPR009292">
    <property type="entry name" value="RRP36"/>
</dbReference>
<dbReference type="GO" id="GO:0005730">
    <property type="term" value="C:nucleolus"/>
    <property type="evidence" value="ECO:0007669"/>
    <property type="project" value="UniProtKB-SubCell"/>
</dbReference>
<feature type="compositionally biased region" description="Basic and acidic residues" evidence="7">
    <location>
        <begin position="131"/>
        <end position="150"/>
    </location>
</feature>
<comment type="similarity">
    <text evidence="2 6">Belongs to the RRP36 family.</text>
</comment>
<feature type="compositionally biased region" description="Acidic residues" evidence="7">
    <location>
        <begin position="102"/>
        <end position="130"/>
    </location>
</feature>
<evidence type="ECO:0000256" key="3">
    <source>
        <dbReference type="ARBA" id="ARBA00022517"/>
    </source>
</evidence>
<evidence type="ECO:0000313" key="9">
    <source>
        <dbReference type="Proteomes" id="UP000694546"/>
    </source>
</evidence>
<dbReference type="GeneTree" id="ENSGT00530000064271"/>
<dbReference type="Proteomes" id="UP000694546">
    <property type="component" value="Chromosome 3"/>
</dbReference>
<reference evidence="8" key="2">
    <citation type="submission" date="2025-09" db="UniProtKB">
        <authorList>
            <consortium name="Ensembl"/>
        </authorList>
    </citation>
    <scope>IDENTIFICATION</scope>
</reference>
<keyword evidence="6" id="KW-0687">Ribonucleoprotein</keyword>
<organism evidence="8 9">
    <name type="scientific">Gadus morhua</name>
    <name type="common">Atlantic cod</name>
    <dbReference type="NCBI Taxonomy" id="8049"/>
    <lineage>
        <taxon>Eukaryota</taxon>
        <taxon>Metazoa</taxon>
        <taxon>Chordata</taxon>
        <taxon>Craniata</taxon>
        <taxon>Vertebrata</taxon>
        <taxon>Euteleostomi</taxon>
        <taxon>Actinopterygii</taxon>
        <taxon>Neopterygii</taxon>
        <taxon>Teleostei</taxon>
        <taxon>Neoteleostei</taxon>
        <taxon>Acanthomorphata</taxon>
        <taxon>Zeiogadaria</taxon>
        <taxon>Gadariae</taxon>
        <taxon>Gadiformes</taxon>
        <taxon>Gadoidei</taxon>
        <taxon>Gadidae</taxon>
        <taxon>Gadus</taxon>
    </lineage>
</organism>
<feature type="compositionally biased region" description="Acidic residues" evidence="7">
    <location>
        <begin position="31"/>
        <end position="40"/>
    </location>
</feature>
<feature type="compositionally biased region" description="Basic and acidic residues" evidence="7">
    <location>
        <begin position="278"/>
        <end position="298"/>
    </location>
</feature>
<reference evidence="8" key="1">
    <citation type="submission" date="2025-08" db="UniProtKB">
        <authorList>
            <consortium name="Ensembl"/>
        </authorList>
    </citation>
    <scope>IDENTIFICATION</scope>
</reference>
<dbReference type="PANTHER" id="PTHR21738:SF0">
    <property type="entry name" value="RIBOSOMAL RNA PROCESSING PROTEIN 36 HOMOLOG"/>
    <property type="match status" value="1"/>
</dbReference>
<sequence>MTSIPKKAKLKSGDKSSIVRKKMEETAFSGDSEEESDVEMEANFALLTKNRTIVGEEEKGDEGGASSGEEESGDGSDEEEEDRGEGSDKEEEERGEGSSSGGDDDEEEQGEGSDEDDDDEGESSDEDDESGETKEVDAVGNAHTEKDVKELSTMSFEEILKLQQKVGMKAYKKMAHGSTVGPRARRGEKRLNKNRPIEISSKRYVPFLREVVAVKKSVRRDPRFDDLSGEYKPEIFEKTYRFINDIRSSEKEEVKKMMKRSQRPSKKEELKTLVLRMDNQERSRRSQEVQREKELEFKRKQKEQAAQGLQPFFLNKGEQNKLQLAEKYEQLKRSGKLENFLTKKRKRNATKDRKKLPYQNYKNQDQ</sequence>
<comment type="subunit">
    <text evidence="6">Associates with 90S and pre-40S pre-ribosomal particles.</text>
</comment>
<evidence type="ECO:0000313" key="8">
    <source>
        <dbReference type="Ensembl" id="ENSGMOP00000034849.1"/>
    </source>
</evidence>
<feature type="region of interest" description="Disordered" evidence="7">
    <location>
        <begin position="1"/>
        <end position="151"/>
    </location>
</feature>
<evidence type="ECO:0000256" key="2">
    <source>
        <dbReference type="ARBA" id="ARBA00009418"/>
    </source>
</evidence>
<feature type="compositionally biased region" description="Acidic residues" evidence="7">
    <location>
        <begin position="68"/>
        <end position="94"/>
    </location>
</feature>
<dbReference type="Ensembl" id="ENSGMOT00000074184.1">
    <property type="protein sequence ID" value="ENSGMOP00000034849.1"/>
    <property type="gene ID" value="ENSGMOG00000023670.1"/>
</dbReference>
<keyword evidence="4 6" id="KW-0698">rRNA processing</keyword>
<feature type="compositionally biased region" description="Basic residues" evidence="7">
    <location>
        <begin position="1"/>
        <end position="10"/>
    </location>
</feature>
<evidence type="ECO:0000256" key="1">
    <source>
        <dbReference type="ARBA" id="ARBA00004604"/>
    </source>
</evidence>
<dbReference type="OMA" id="HMKSKQR"/>
<evidence type="ECO:0000256" key="5">
    <source>
        <dbReference type="ARBA" id="ARBA00023242"/>
    </source>
</evidence>
<evidence type="ECO:0000256" key="6">
    <source>
        <dbReference type="RuleBase" id="RU368027"/>
    </source>
</evidence>
<dbReference type="AlphaFoldDB" id="A0A8C5AP25"/>